<evidence type="ECO:0000313" key="2">
    <source>
        <dbReference type="EMBL" id="NHZ63287.1"/>
    </source>
</evidence>
<feature type="domain" description="Knr4/Smi1-like" evidence="1">
    <location>
        <begin position="12"/>
        <end position="150"/>
    </location>
</feature>
<accession>A0ABX0MKH3</accession>
<dbReference type="SMART" id="SM00860">
    <property type="entry name" value="SMI1_KNR4"/>
    <property type="match status" value="1"/>
</dbReference>
<dbReference type="EMBL" id="WHJF01000029">
    <property type="protein sequence ID" value="NHZ63287.1"/>
    <property type="molecule type" value="Genomic_DNA"/>
</dbReference>
<dbReference type="InterPro" id="IPR018958">
    <property type="entry name" value="Knr4/Smi1-like_dom"/>
</dbReference>
<protein>
    <recommendedName>
        <fullName evidence="1">Knr4/Smi1-like domain-containing protein</fullName>
    </recommendedName>
</protein>
<sequence>MKEIAIYRDNGSVDPRLINEFEQMTGYRLPKTYRELLAAHDALWPERRVFNFIDRSSGEPVNRDVTFYGFGEGVFEDEQICLMQEHDVYGHEGVVTIGCAANGDYIGFDYRGKLDDAEPAVVVMFHDVADTEGKMLVNFVASTFDAFIDILYKPAGDDAEHHD</sequence>
<organism evidence="2 3">
    <name type="scientific">Massilia genomosp. 1</name>
    <dbReference type="NCBI Taxonomy" id="2609280"/>
    <lineage>
        <taxon>Bacteria</taxon>
        <taxon>Pseudomonadati</taxon>
        <taxon>Pseudomonadota</taxon>
        <taxon>Betaproteobacteria</taxon>
        <taxon>Burkholderiales</taxon>
        <taxon>Oxalobacteraceae</taxon>
        <taxon>Telluria group</taxon>
        <taxon>Massilia</taxon>
    </lineage>
</organism>
<reference evidence="2 3" key="1">
    <citation type="submission" date="2019-10" db="EMBL/GenBank/DDBJ databases">
        <title>Taxonomy of Antarctic Massilia spp.: description of Massilia rubra sp. nov., Massilia aquatica sp. nov., Massilia mucilaginosa sp. nov., Massilia frigida sp. nov. isolated from streams, lakes and regoliths.</title>
        <authorList>
            <person name="Holochova P."/>
            <person name="Sedlacek I."/>
            <person name="Kralova S."/>
            <person name="Maslanova I."/>
            <person name="Busse H.-J."/>
            <person name="Stankova E."/>
            <person name="Vrbovska V."/>
            <person name="Kovarovic V."/>
            <person name="Bartak M."/>
            <person name="Svec P."/>
            <person name="Pantucek R."/>
        </authorList>
    </citation>
    <scope>NUCLEOTIDE SEQUENCE [LARGE SCALE GENOMIC DNA]</scope>
    <source>
        <strain evidence="2 3">CCM 8694</strain>
    </source>
</reference>
<dbReference type="Proteomes" id="UP000610594">
    <property type="component" value="Unassembled WGS sequence"/>
</dbReference>
<comment type="caution">
    <text evidence="2">The sequence shown here is derived from an EMBL/GenBank/DDBJ whole genome shotgun (WGS) entry which is preliminary data.</text>
</comment>
<dbReference type="InterPro" id="IPR037883">
    <property type="entry name" value="Knr4/Smi1-like_sf"/>
</dbReference>
<evidence type="ECO:0000259" key="1">
    <source>
        <dbReference type="SMART" id="SM00860"/>
    </source>
</evidence>
<dbReference type="Pfam" id="PF09346">
    <property type="entry name" value="SMI1_KNR4"/>
    <property type="match status" value="1"/>
</dbReference>
<proteinExistence type="predicted"/>
<dbReference type="Gene3D" id="3.40.1580.10">
    <property type="entry name" value="SMI1/KNR4-like"/>
    <property type="match status" value="1"/>
</dbReference>
<keyword evidence="3" id="KW-1185">Reference proteome</keyword>
<name>A0ABX0MKH3_9BURK</name>
<dbReference type="SUPFAM" id="SSF160631">
    <property type="entry name" value="SMI1/KNR4-like"/>
    <property type="match status" value="1"/>
</dbReference>
<dbReference type="RefSeq" id="WP_167237401.1">
    <property type="nucleotide sequence ID" value="NZ_WHJF01000029.1"/>
</dbReference>
<gene>
    <name evidence="2" type="ORF">F1735_13385</name>
</gene>
<evidence type="ECO:0000313" key="3">
    <source>
        <dbReference type="Proteomes" id="UP000610594"/>
    </source>
</evidence>